<evidence type="ECO:0000259" key="13">
    <source>
        <dbReference type="Pfam" id="PF02879"/>
    </source>
</evidence>
<comment type="catalytic activity">
    <reaction evidence="1">
        <text>alpha-D-mannose 1-phosphate = D-mannose 6-phosphate</text>
        <dbReference type="Rhea" id="RHEA:11140"/>
        <dbReference type="ChEBI" id="CHEBI:58409"/>
        <dbReference type="ChEBI" id="CHEBI:58735"/>
        <dbReference type="EC" id="5.4.2.8"/>
    </reaction>
</comment>
<evidence type="ECO:0000256" key="6">
    <source>
        <dbReference type="ARBA" id="ARBA00022553"/>
    </source>
</evidence>
<keyword evidence="7 10" id="KW-0479">Metal-binding</keyword>
<feature type="domain" description="Alpha-D-phosphohexomutase alpha/beta/alpha" evidence="12">
    <location>
        <begin position="7"/>
        <end position="135"/>
    </location>
</feature>
<evidence type="ECO:0000256" key="10">
    <source>
        <dbReference type="RuleBase" id="RU004326"/>
    </source>
</evidence>
<keyword evidence="6" id="KW-0597">Phosphoprotein</keyword>
<dbReference type="CDD" id="cd03089">
    <property type="entry name" value="PMM_PGM"/>
    <property type="match status" value="1"/>
</dbReference>
<keyword evidence="8 10" id="KW-0460">Magnesium</keyword>
<dbReference type="PROSITE" id="PS00710">
    <property type="entry name" value="PGM_PMM"/>
    <property type="match status" value="1"/>
</dbReference>
<dbReference type="EC" id="5.4.2.8" evidence="5"/>
<dbReference type="InterPro" id="IPR016066">
    <property type="entry name" value="A-D-PHexomutase_CS"/>
</dbReference>
<evidence type="ECO:0000256" key="2">
    <source>
        <dbReference type="ARBA" id="ARBA00001946"/>
    </source>
</evidence>
<dbReference type="Pfam" id="PF00408">
    <property type="entry name" value="PGM_PMM_IV"/>
    <property type="match status" value="1"/>
</dbReference>
<dbReference type="Gene3D" id="3.40.120.10">
    <property type="entry name" value="Alpha-D-Glucose-1,6-Bisphosphate, subunit A, domain 3"/>
    <property type="match status" value="3"/>
</dbReference>
<evidence type="ECO:0000256" key="8">
    <source>
        <dbReference type="ARBA" id="ARBA00022842"/>
    </source>
</evidence>
<dbReference type="EMBL" id="CP066167">
    <property type="protein sequence ID" value="QQD17500.1"/>
    <property type="molecule type" value="Genomic_DNA"/>
</dbReference>
<reference evidence="15 16" key="1">
    <citation type="submission" date="2020-12" db="EMBL/GenBank/DDBJ databases">
        <authorList>
            <person name="Shan Y."/>
        </authorList>
    </citation>
    <scope>NUCLEOTIDE SEQUENCE [LARGE SCALE GENOMIC DNA]</scope>
    <source>
        <strain evidence="16">csc3.9</strain>
    </source>
</reference>
<keyword evidence="16" id="KW-1185">Reference proteome</keyword>
<dbReference type="Pfam" id="PF02880">
    <property type="entry name" value="PGM_PMM_III"/>
    <property type="match status" value="1"/>
</dbReference>
<dbReference type="InterPro" id="IPR005846">
    <property type="entry name" value="A-D-PHexomutase_a/b/a-III"/>
</dbReference>
<evidence type="ECO:0000256" key="4">
    <source>
        <dbReference type="ARBA" id="ARBA00010231"/>
    </source>
</evidence>
<evidence type="ECO:0000259" key="12">
    <source>
        <dbReference type="Pfam" id="PF02878"/>
    </source>
</evidence>
<dbReference type="InterPro" id="IPR005843">
    <property type="entry name" value="A-D-PHexomutase_C"/>
</dbReference>
<dbReference type="Proteomes" id="UP000596063">
    <property type="component" value="Chromosome"/>
</dbReference>
<name>A0A7T4QZ71_9GAMM</name>
<dbReference type="GO" id="GO:0004615">
    <property type="term" value="F:phosphomannomutase activity"/>
    <property type="evidence" value="ECO:0007669"/>
    <property type="project" value="UniProtKB-EC"/>
</dbReference>
<comment type="cofactor">
    <cofactor evidence="2">
        <name>Mg(2+)</name>
        <dbReference type="ChEBI" id="CHEBI:18420"/>
    </cofactor>
</comment>
<dbReference type="PRINTS" id="PR00509">
    <property type="entry name" value="PGMPMM"/>
</dbReference>
<feature type="domain" description="Alpha-D-phosphohexomutase C-terminal" evidence="11">
    <location>
        <begin position="371"/>
        <end position="440"/>
    </location>
</feature>
<dbReference type="RefSeq" id="WP_198569000.1">
    <property type="nucleotide sequence ID" value="NZ_CP066167.1"/>
</dbReference>
<comment type="similarity">
    <text evidence="4 10">Belongs to the phosphohexose mutase family.</text>
</comment>
<proteinExistence type="inferred from homology"/>
<feature type="domain" description="Alpha-D-phosphohexomutase alpha/beta/alpha" evidence="14">
    <location>
        <begin position="256"/>
        <end position="366"/>
    </location>
</feature>
<dbReference type="GO" id="GO:0005975">
    <property type="term" value="P:carbohydrate metabolic process"/>
    <property type="evidence" value="ECO:0007669"/>
    <property type="project" value="InterPro"/>
</dbReference>
<comment type="pathway">
    <text evidence="3">Nucleotide-sugar biosynthesis; GDP-alpha-D-mannose biosynthesis; alpha-D-mannose 1-phosphate from D-fructose 6-phosphate: step 2/2.</text>
</comment>
<dbReference type="InterPro" id="IPR016055">
    <property type="entry name" value="A-D-PHexomutase_a/b/a-I/II/III"/>
</dbReference>
<gene>
    <name evidence="15" type="ORF">I6N98_14190</name>
</gene>
<dbReference type="SUPFAM" id="SSF55957">
    <property type="entry name" value="Phosphoglucomutase, C-terminal domain"/>
    <property type="match status" value="1"/>
</dbReference>
<dbReference type="AlphaFoldDB" id="A0A7T4QZ71"/>
<evidence type="ECO:0000256" key="9">
    <source>
        <dbReference type="ARBA" id="ARBA00023235"/>
    </source>
</evidence>
<dbReference type="InterPro" id="IPR005841">
    <property type="entry name" value="Alpha-D-phosphohexomutase_SF"/>
</dbReference>
<dbReference type="Pfam" id="PF02879">
    <property type="entry name" value="PGM_PMM_II"/>
    <property type="match status" value="1"/>
</dbReference>
<evidence type="ECO:0000256" key="5">
    <source>
        <dbReference type="ARBA" id="ARBA00012730"/>
    </source>
</evidence>
<dbReference type="PANTHER" id="PTHR43771">
    <property type="entry name" value="PHOSPHOMANNOMUTASE"/>
    <property type="match status" value="1"/>
</dbReference>
<dbReference type="SUPFAM" id="SSF53738">
    <property type="entry name" value="Phosphoglucomutase, first 3 domains"/>
    <property type="match status" value="3"/>
</dbReference>
<dbReference type="InterPro" id="IPR005844">
    <property type="entry name" value="A-D-PHexomutase_a/b/a-I"/>
</dbReference>
<dbReference type="InterPro" id="IPR036900">
    <property type="entry name" value="A-D-PHexomutase_C_sf"/>
</dbReference>
<evidence type="ECO:0000256" key="1">
    <source>
        <dbReference type="ARBA" id="ARBA00000586"/>
    </source>
</evidence>
<dbReference type="GO" id="GO:0000287">
    <property type="term" value="F:magnesium ion binding"/>
    <property type="evidence" value="ECO:0007669"/>
    <property type="project" value="InterPro"/>
</dbReference>
<dbReference type="Gene3D" id="3.30.310.50">
    <property type="entry name" value="Alpha-D-phosphohexomutase, C-terminal domain"/>
    <property type="match status" value="1"/>
</dbReference>
<protein>
    <recommendedName>
        <fullName evidence="5">phosphomannomutase</fullName>
        <ecNumber evidence="5">5.4.2.8</ecNumber>
    </recommendedName>
</protein>
<dbReference type="KEGG" id="snan:I6N98_14190"/>
<feature type="domain" description="Alpha-D-phosphohexomutase alpha/beta/alpha" evidence="13">
    <location>
        <begin position="151"/>
        <end position="251"/>
    </location>
</feature>
<sequence>MESLTCFKAYDVRGRIPDQLNEDIAYRIGRAYAEVIKPKKVVVGHDIRLSSEAIKGALSNGLMDAGVDVYDIGLCGTEEIYFATSHAKMDGGIAVTASHNPKDYNGMKFVREESKPISGDTGLLDIKALAEKNDFPPVGERGGLQPLDCADAYVQHLLSYIDVASLSPLKIVVNAGNGGAGRVVDLLEPHLPFEFIKVHHESDGNFPNGVPNPLLTENRQPTIDAIKSSGADLGIAWDGDFDRCFFFDHQGNFIEGYYVVGLLAETFLLQSPGEKIVHDPRLTWNTIAIAEANGGKAIQSKTGHAFIKERMRLENAVYGGEMSAHHYFRDFAYCDSGMIPWLLVTQLMSVKSASLASLVEERQAEYPCSGEINREVEDAAATLAAIEARYADAAQSVDHTDGLSMSFDGWRFNVRMSNTEPVVRLNVESAGDSALMQSKTEELLAQL</sequence>
<keyword evidence="9" id="KW-0413">Isomerase</keyword>
<dbReference type="PANTHER" id="PTHR43771:SF1">
    <property type="entry name" value="PHOSPHOMANNOMUTASE"/>
    <property type="match status" value="1"/>
</dbReference>
<evidence type="ECO:0000259" key="11">
    <source>
        <dbReference type="Pfam" id="PF00408"/>
    </source>
</evidence>
<evidence type="ECO:0000313" key="16">
    <source>
        <dbReference type="Proteomes" id="UP000596063"/>
    </source>
</evidence>
<dbReference type="InterPro" id="IPR005845">
    <property type="entry name" value="A-D-PHexomutase_a/b/a-II"/>
</dbReference>
<evidence type="ECO:0000313" key="15">
    <source>
        <dbReference type="EMBL" id="QQD17500.1"/>
    </source>
</evidence>
<organism evidence="15 16">
    <name type="scientific">Spongiibacter nanhainus</name>
    <dbReference type="NCBI Taxonomy" id="2794344"/>
    <lineage>
        <taxon>Bacteria</taxon>
        <taxon>Pseudomonadati</taxon>
        <taxon>Pseudomonadota</taxon>
        <taxon>Gammaproteobacteria</taxon>
        <taxon>Cellvibrionales</taxon>
        <taxon>Spongiibacteraceae</taxon>
        <taxon>Spongiibacter</taxon>
    </lineage>
</organism>
<evidence type="ECO:0000259" key="14">
    <source>
        <dbReference type="Pfam" id="PF02880"/>
    </source>
</evidence>
<accession>A0A7T4QZ71</accession>
<dbReference type="Pfam" id="PF02878">
    <property type="entry name" value="PGM_PMM_I"/>
    <property type="match status" value="1"/>
</dbReference>
<evidence type="ECO:0000256" key="3">
    <source>
        <dbReference type="ARBA" id="ARBA00004699"/>
    </source>
</evidence>
<evidence type="ECO:0000256" key="7">
    <source>
        <dbReference type="ARBA" id="ARBA00022723"/>
    </source>
</evidence>